<dbReference type="Gene3D" id="3.40.50.1970">
    <property type="match status" value="1"/>
</dbReference>
<sequence length="397" mass="42860">MLNFDYFNRTHYVYGPGQRTRIGELVKPLARKVLLHYGGGSVRRTGLYDCVVDSLKAAGVDFVELGGVKPNPSLSLARKGIELCRAEGVDLVLAVGGGSVIDSAKAIALGVPAPRDVWDYYTQGLAVDFTPLPVATILTLPAAGSENSPNTVITNEETSRKLAAEHQLLRPVLSIVDPELFLTLPPAQMAYGACDMLCHIFERYFSNTTDTQLSDALSEATMRTIMQQALVLRDNPKDVNAWGQLALSGTIAHNDLLGIGREQSWACHRLEHELSAVYDVPHGGGLAVVVPPYMEAVWHANPGIFAQWAVNVMGVAANRDTESVIREGIARLRSWYRAIGLPQTMQELGIPADADYTAMAHAACHDENGNAMTLPGVLPLDQPLAESIMRAAVAPEA</sequence>
<dbReference type="Pfam" id="PF25137">
    <property type="entry name" value="ADH_Fe_C"/>
    <property type="match status" value="1"/>
</dbReference>
<evidence type="ECO:0000259" key="3">
    <source>
        <dbReference type="Pfam" id="PF00465"/>
    </source>
</evidence>
<dbReference type="GO" id="GO:0005829">
    <property type="term" value="C:cytosol"/>
    <property type="evidence" value="ECO:0007669"/>
    <property type="project" value="TreeGrafter"/>
</dbReference>
<dbReference type="InterPro" id="IPR001670">
    <property type="entry name" value="ADH_Fe/GldA"/>
</dbReference>
<organism evidence="5 6">
    <name type="scientific">Candidatus Akkermansia intestinigallinarum</name>
    <dbReference type="NCBI Taxonomy" id="2838431"/>
    <lineage>
        <taxon>Bacteria</taxon>
        <taxon>Pseudomonadati</taxon>
        <taxon>Verrucomicrobiota</taxon>
        <taxon>Verrucomicrobiia</taxon>
        <taxon>Verrucomicrobiales</taxon>
        <taxon>Akkermansiaceae</taxon>
        <taxon>Akkermansia</taxon>
    </lineage>
</organism>
<dbReference type="PANTHER" id="PTHR43633:SF1">
    <property type="entry name" value="ALCOHOL DEHYDROGENASE YQHD"/>
    <property type="match status" value="1"/>
</dbReference>
<dbReference type="FunFam" id="3.40.50.1970:FF:000003">
    <property type="entry name" value="Alcohol dehydrogenase, iron-containing"/>
    <property type="match status" value="1"/>
</dbReference>
<dbReference type="GO" id="GO:0008106">
    <property type="term" value="F:alcohol dehydrogenase (NADP+) activity"/>
    <property type="evidence" value="ECO:0007669"/>
    <property type="project" value="TreeGrafter"/>
</dbReference>
<protein>
    <submittedName>
        <fullName evidence="5">Iron-containing alcohol dehydrogenase</fullName>
    </submittedName>
</protein>
<dbReference type="Gene3D" id="1.20.1090.10">
    <property type="entry name" value="Dehydroquinate synthase-like - alpha domain"/>
    <property type="match status" value="1"/>
</dbReference>
<keyword evidence="2" id="KW-0560">Oxidoreductase</keyword>
<feature type="domain" description="Alcohol dehydrogenase iron-type/glycerol dehydrogenase GldA" evidence="3">
    <location>
        <begin position="10"/>
        <end position="178"/>
    </location>
</feature>
<dbReference type="CDD" id="cd08187">
    <property type="entry name" value="BDH"/>
    <property type="match status" value="1"/>
</dbReference>
<dbReference type="InterPro" id="IPR018211">
    <property type="entry name" value="ADH_Fe_CS"/>
</dbReference>
<dbReference type="InterPro" id="IPR044731">
    <property type="entry name" value="BDH-like"/>
</dbReference>
<dbReference type="PROSITE" id="PS00060">
    <property type="entry name" value="ADH_IRON_2"/>
    <property type="match status" value="1"/>
</dbReference>
<reference evidence="5" key="1">
    <citation type="journal article" date="2021" name="PeerJ">
        <title>Extensive microbial diversity within the chicken gut microbiome revealed by metagenomics and culture.</title>
        <authorList>
            <person name="Gilroy R."/>
            <person name="Ravi A."/>
            <person name="Getino M."/>
            <person name="Pursley I."/>
            <person name="Horton D.L."/>
            <person name="Alikhan N.F."/>
            <person name="Baker D."/>
            <person name="Gharbi K."/>
            <person name="Hall N."/>
            <person name="Watson M."/>
            <person name="Adriaenssens E.M."/>
            <person name="Foster-Nyarko E."/>
            <person name="Jarju S."/>
            <person name="Secka A."/>
            <person name="Antonio M."/>
            <person name="Oren A."/>
            <person name="Chaudhuri R.R."/>
            <person name="La Ragione R."/>
            <person name="Hildebrand F."/>
            <person name="Pallen M.J."/>
        </authorList>
    </citation>
    <scope>NUCLEOTIDE SEQUENCE</scope>
    <source>
        <strain evidence="5">14975</strain>
    </source>
</reference>
<dbReference type="PROSITE" id="PS00913">
    <property type="entry name" value="ADH_IRON_1"/>
    <property type="match status" value="1"/>
</dbReference>
<evidence type="ECO:0000313" key="5">
    <source>
        <dbReference type="EMBL" id="HIX19417.1"/>
    </source>
</evidence>
<gene>
    <name evidence="5" type="ORF">H9862_02295</name>
</gene>
<comment type="caution">
    <text evidence="5">The sequence shown here is derived from an EMBL/GenBank/DDBJ whole genome shotgun (WGS) entry which is preliminary data.</text>
</comment>
<dbReference type="GO" id="GO:0046872">
    <property type="term" value="F:metal ion binding"/>
    <property type="evidence" value="ECO:0007669"/>
    <property type="project" value="InterPro"/>
</dbReference>
<dbReference type="SUPFAM" id="SSF56796">
    <property type="entry name" value="Dehydroquinate synthase-like"/>
    <property type="match status" value="1"/>
</dbReference>
<dbReference type="GO" id="GO:1990362">
    <property type="term" value="F:butanol dehydrogenase (NAD+) activity"/>
    <property type="evidence" value="ECO:0007669"/>
    <property type="project" value="InterPro"/>
</dbReference>
<dbReference type="AlphaFoldDB" id="A0A9D2AGT8"/>
<comment type="similarity">
    <text evidence="1">Belongs to the iron-containing alcohol dehydrogenase family.</text>
</comment>
<evidence type="ECO:0000259" key="4">
    <source>
        <dbReference type="Pfam" id="PF25137"/>
    </source>
</evidence>
<reference evidence="5" key="2">
    <citation type="submission" date="2021-04" db="EMBL/GenBank/DDBJ databases">
        <authorList>
            <person name="Gilroy R."/>
        </authorList>
    </citation>
    <scope>NUCLEOTIDE SEQUENCE</scope>
    <source>
        <strain evidence="5">14975</strain>
    </source>
</reference>
<dbReference type="InterPro" id="IPR056798">
    <property type="entry name" value="ADH_Fe_C"/>
</dbReference>
<dbReference type="GO" id="GO:1990002">
    <property type="term" value="F:methylglyoxal reductase (NADPH) (acetol producing) activity"/>
    <property type="evidence" value="ECO:0007669"/>
    <property type="project" value="TreeGrafter"/>
</dbReference>
<evidence type="ECO:0000256" key="2">
    <source>
        <dbReference type="ARBA" id="ARBA00023002"/>
    </source>
</evidence>
<dbReference type="Pfam" id="PF00465">
    <property type="entry name" value="Fe-ADH"/>
    <property type="match status" value="1"/>
</dbReference>
<dbReference type="Proteomes" id="UP000823964">
    <property type="component" value="Unassembled WGS sequence"/>
</dbReference>
<feature type="domain" description="Fe-containing alcohol dehydrogenase-like C-terminal" evidence="4">
    <location>
        <begin position="190"/>
        <end position="370"/>
    </location>
</feature>
<accession>A0A9D2AGT8</accession>
<name>A0A9D2AGT8_9BACT</name>
<proteinExistence type="inferred from homology"/>
<evidence type="ECO:0000313" key="6">
    <source>
        <dbReference type="Proteomes" id="UP000823964"/>
    </source>
</evidence>
<evidence type="ECO:0000256" key="1">
    <source>
        <dbReference type="ARBA" id="ARBA00007358"/>
    </source>
</evidence>
<dbReference type="PANTHER" id="PTHR43633">
    <property type="entry name" value="ALCOHOL DEHYDROGENASE YQHD"/>
    <property type="match status" value="1"/>
</dbReference>
<dbReference type="EMBL" id="DXFQ01000037">
    <property type="protein sequence ID" value="HIX19417.1"/>
    <property type="molecule type" value="Genomic_DNA"/>
</dbReference>